<feature type="compositionally biased region" description="Polar residues" evidence="1">
    <location>
        <begin position="87"/>
        <end position="96"/>
    </location>
</feature>
<dbReference type="Proteomes" id="UP000053240">
    <property type="component" value="Unassembled WGS sequence"/>
</dbReference>
<accession>A0A194QMC2</accession>
<feature type="region of interest" description="Disordered" evidence="1">
    <location>
        <begin position="65"/>
        <end position="96"/>
    </location>
</feature>
<dbReference type="InParanoid" id="A0A194QMC2"/>
<dbReference type="AlphaFoldDB" id="A0A194QMC2"/>
<protein>
    <submittedName>
        <fullName evidence="2">Uncharacterized protein</fullName>
    </submittedName>
</protein>
<evidence type="ECO:0000256" key="1">
    <source>
        <dbReference type="SAM" id="MobiDB-lite"/>
    </source>
</evidence>
<name>A0A194QMC2_PAPMA</name>
<keyword evidence="3" id="KW-1185">Reference proteome</keyword>
<dbReference type="EMBL" id="KQ461195">
    <property type="protein sequence ID" value="KPJ06688.1"/>
    <property type="molecule type" value="Genomic_DNA"/>
</dbReference>
<proteinExistence type="predicted"/>
<evidence type="ECO:0000313" key="2">
    <source>
        <dbReference type="EMBL" id="KPJ06688.1"/>
    </source>
</evidence>
<gene>
    <name evidence="2" type="ORF">RR48_11735</name>
</gene>
<evidence type="ECO:0000313" key="3">
    <source>
        <dbReference type="Proteomes" id="UP000053240"/>
    </source>
</evidence>
<sequence>MWKAIINRKRKYSDVLPCDQESSYAALAAMQGGNSSTLPPSLDALRASNNIPNGRACDTVPISPYKCNKPRETGPNGSRESAAAKKNNWSRSETDH</sequence>
<organism evidence="2 3">
    <name type="scientific">Papilio machaon</name>
    <name type="common">Old World swallowtail butterfly</name>
    <dbReference type="NCBI Taxonomy" id="76193"/>
    <lineage>
        <taxon>Eukaryota</taxon>
        <taxon>Metazoa</taxon>
        <taxon>Ecdysozoa</taxon>
        <taxon>Arthropoda</taxon>
        <taxon>Hexapoda</taxon>
        <taxon>Insecta</taxon>
        <taxon>Pterygota</taxon>
        <taxon>Neoptera</taxon>
        <taxon>Endopterygota</taxon>
        <taxon>Lepidoptera</taxon>
        <taxon>Glossata</taxon>
        <taxon>Ditrysia</taxon>
        <taxon>Papilionoidea</taxon>
        <taxon>Papilionidae</taxon>
        <taxon>Papilioninae</taxon>
        <taxon>Papilio</taxon>
    </lineage>
</organism>
<reference evidence="2 3" key="1">
    <citation type="journal article" date="2015" name="Nat. Commun.">
        <title>Outbred genome sequencing and CRISPR/Cas9 gene editing in butterflies.</title>
        <authorList>
            <person name="Li X."/>
            <person name="Fan D."/>
            <person name="Zhang W."/>
            <person name="Liu G."/>
            <person name="Zhang L."/>
            <person name="Zhao L."/>
            <person name="Fang X."/>
            <person name="Chen L."/>
            <person name="Dong Y."/>
            <person name="Chen Y."/>
            <person name="Ding Y."/>
            <person name="Zhao R."/>
            <person name="Feng M."/>
            <person name="Zhu Y."/>
            <person name="Feng Y."/>
            <person name="Jiang X."/>
            <person name="Zhu D."/>
            <person name="Xiang H."/>
            <person name="Feng X."/>
            <person name="Li S."/>
            <person name="Wang J."/>
            <person name="Zhang G."/>
            <person name="Kronforst M.R."/>
            <person name="Wang W."/>
        </authorList>
    </citation>
    <scope>NUCLEOTIDE SEQUENCE [LARGE SCALE GENOMIC DNA]</scope>
    <source>
        <strain evidence="2">Ya'a_city_454_Pm</strain>
        <tissue evidence="2">Whole body</tissue>
    </source>
</reference>